<accession>A0A8J4H524</accession>
<dbReference type="Pfam" id="PF07238">
    <property type="entry name" value="PilZ"/>
    <property type="match status" value="1"/>
</dbReference>
<dbReference type="GO" id="GO:0035438">
    <property type="term" value="F:cyclic-di-GMP binding"/>
    <property type="evidence" value="ECO:0007669"/>
    <property type="project" value="InterPro"/>
</dbReference>
<evidence type="ECO:0000313" key="2">
    <source>
        <dbReference type="EMBL" id="GIQ69805.1"/>
    </source>
</evidence>
<comment type="caution">
    <text evidence="2">The sequence shown here is derived from an EMBL/GenBank/DDBJ whole genome shotgun (WGS) entry which is preliminary data.</text>
</comment>
<gene>
    <name evidence="2" type="ORF">XYCOK13_26290</name>
</gene>
<evidence type="ECO:0000313" key="3">
    <source>
        <dbReference type="Proteomes" id="UP000677918"/>
    </source>
</evidence>
<dbReference type="Proteomes" id="UP000677918">
    <property type="component" value="Unassembled WGS sequence"/>
</dbReference>
<dbReference type="AlphaFoldDB" id="A0A8J4H524"/>
<evidence type="ECO:0000259" key="1">
    <source>
        <dbReference type="Pfam" id="PF07238"/>
    </source>
</evidence>
<organism evidence="2 3">
    <name type="scientific">Xylanibacillus composti</name>
    <dbReference type="NCBI Taxonomy" id="1572762"/>
    <lineage>
        <taxon>Bacteria</taxon>
        <taxon>Bacillati</taxon>
        <taxon>Bacillota</taxon>
        <taxon>Bacilli</taxon>
        <taxon>Bacillales</taxon>
        <taxon>Paenibacillaceae</taxon>
        <taxon>Xylanibacillus</taxon>
    </lineage>
</organism>
<protein>
    <recommendedName>
        <fullName evidence="1">PilZ domain-containing protein</fullName>
    </recommendedName>
</protein>
<dbReference type="RefSeq" id="WP_213412595.1">
    <property type="nucleotide sequence ID" value="NZ_BOVK01000033.1"/>
</dbReference>
<reference evidence="2" key="1">
    <citation type="submission" date="2021-04" db="EMBL/GenBank/DDBJ databases">
        <title>Draft genome sequence of Xylanibacillus composti strain K13.</title>
        <authorList>
            <person name="Uke A."/>
            <person name="Chhe C."/>
            <person name="Baramee S."/>
            <person name="Kosugi A."/>
        </authorList>
    </citation>
    <scope>NUCLEOTIDE SEQUENCE</scope>
    <source>
        <strain evidence="2">K13</strain>
    </source>
</reference>
<dbReference type="InterPro" id="IPR009875">
    <property type="entry name" value="PilZ_domain"/>
</dbReference>
<dbReference type="EMBL" id="BOVK01000033">
    <property type="protein sequence ID" value="GIQ69805.1"/>
    <property type="molecule type" value="Genomic_DNA"/>
</dbReference>
<sequence length="127" mass="14690">MNLSRRNEAFRYEFEEPLAGKFRLIEVDGKKIESRMGEMEVRDISPRGLKITTSLDLPVAEKKINGLFYINFAAAEYAIPGRFVWRKPRVSQYQYGIYLQCDDAMKKTLLSGLKAYVKSQQEKPSES</sequence>
<keyword evidence="3" id="KW-1185">Reference proteome</keyword>
<proteinExistence type="predicted"/>
<feature type="domain" description="PilZ" evidence="1">
    <location>
        <begin position="39"/>
        <end position="111"/>
    </location>
</feature>
<name>A0A8J4H524_9BACL</name>